<feature type="transmembrane region" description="Helical" evidence="1">
    <location>
        <begin position="114"/>
        <end position="134"/>
    </location>
</feature>
<comment type="caution">
    <text evidence="2">The sequence shown here is derived from an EMBL/GenBank/DDBJ whole genome shotgun (WGS) entry which is preliminary data.</text>
</comment>
<feature type="non-terminal residue" evidence="2">
    <location>
        <position position="168"/>
    </location>
</feature>
<evidence type="ECO:0000313" key="3">
    <source>
        <dbReference type="Proteomes" id="UP000250918"/>
    </source>
</evidence>
<gene>
    <name evidence="2" type="ORF">C3F09_05890</name>
</gene>
<dbReference type="AlphaFoldDB" id="A0A855X833"/>
<dbReference type="GO" id="GO:0004143">
    <property type="term" value="F:ATP-dependent diacylglycerol kinase activity"/>
    <property type="evidence" value="ECO:0007669"/>
    <property type="project" value="InterPro"/>
</dbReference>
<dbReference type="PANTHER" id="PTHR31303:SF1">
    <property type="entry name" value="CTP-DEPENDENT DIACYLGLYCEROL KINASE 1"/>
    <property type="match status" value="1"/>
</dbReference>
<dbReference type="Proteomes" id="UP000250918">
    <property type="component" value="Unassembled WGS sequence"/>
</dbReference>
<dbReference type="InterPro" id="IPR037997">
    <property type="entry name" value="Dgk1-like"/>
</dbReference>
<reference evidence="2 3" key="1">
    <citation type="journal article" date="2018" name="ISME J.">
        <title>A methanotrophic archaeon couples anaerobic oxidation of methane to Fe(III) reduction.</title>
        <authorList>
            <person name="Cai C."/>
            <person name="Leu A.O."/>
            <person name="Xie G.J."/>
            <person name="Guo J."/>
            <person name="Feng Y."/>
            <person name="Zhao J.X."/>
            <person name="Tyson G.W."/>
            <person name="Yuan Z."/>
            <person name="Hu S."/>
        </authorList>
    </citation>
    <scope>NUCLEOTIDE SEQUENCE [LARGE SCALE GENOMIC DNA]</scope>
    <source>
        <strain evidence="2">FeB_12</strain>
    </source>
</reference>
<feature type="transmembrane region" description="Helical" evidence="1">
    <location>
        <begin position="45"/>
        <end position="62"/>
    </location>
</feature>
<feature type="transmembrane region" description="Helical" evidence="1">
    <location>
        <begin position="146"/>
        <end position="166"/>
    </location>
</feature>
<dbReference type="EMBL" id="PQAP01000069">
    <property type="protein sequence ID" value="PWB72959.1"/>
    <property type="molecule type" value="Genomic_DNA"/>
</dbReference>
<evidence type="ECO:0000256" key="1">
    <source>
        <dbReference type="SAM" id="Phobius"/>
    </source>
</evidence>
<dbReference type="PANTHER" id="PTHR31303">
    <property type="entry name" value="CTP-DEPENDENT DIACYLGLYCEROL KINASE 1"/>
    <property type="match status" value="1"/>
</dbReference>
<proteinExistence type="predicted"/>
<keyword evidence="1" id="KW-0472">Membrane</keyword>
<evidence type="ECO:0000313" key="2">
    <source>
        <dbReference type="EMBL" id="PWB72959.1"/>
    </source>
</evidence>
<feature type="transmembrane region" description="Helical" evidence="1">
    <location>
        <begin position="91"/>
        <end position="108"/>
    </location>
</feature>
<organism evidence="2 3">
    <name type="scientific">candidate division GN15 bacterium</name>
    <dbReference type="NCBI Taxonomy" id="2072418"/>
    <lineage>
        <taxon>Bacteria</taxon>
        <taxon>candidate division GN15</taxon>
    </lineage>
</organism>
<keyword evidence="1" id="KW-1133">Transmembrane helix</keyword>
<protein>
    <recommendedName>
        <fullName evidence="4">Phosphatidate cytidylyltransferase</fullName>
    </recommendedName>
</protein>
<accession>A0A855X833</accession>
<sequence length="168" mass="18092">MNGAPSRDSDGQISFSQELARKATHMGALVIPGGYFLLGLSKGEALAIMIPITLAMVLIDISRLRHWSLWEKIGRPVIGRMIRQHEQNGDFTGATYILASSCFTIGLYAKPIAIAALAFIIVGDSFAAIIGRRYGRHRFGRKSVEGSTACLVGTLLVAALGPLFGLEF</sequence>
<name>A0A855X833_9BACT</name>
<evidence type="ECO:0008006" key="4">
    <source>
        <dbReference type="Google" id="ProtNLM"/>
    </source>
</evidence>
<keyword evidence="1" id="KW-0812">Transmembrane</keyword>